<evidence type="ECO:0000313" key="3">
    <source>
        <dbReference type="EMBL" id="SHJ45056.1"/>
    </source>
</evidence>
<evidence type="ECO:0000256" key="2">
    <source>
        <dbReference type="SAM" id="Phobius"/>
    </source>
</evidence>
<proteinExistence type="predicted"/>
<dbReference type="OrthoDB" id="1189158at2"/>
<protein>
    <submittedName>
        <fullName evidence="3">Uncharacterized protein</fullName>
    </submittedName>
</protein>
<feature type="transmembrane region" description="Helical" evidence="2">
    <location>
        <begin position="26"/>
        <end position="48"/>
    </location>
</feature>
<dbReference type="AlphaFoldDB" id="A0A1M6JE98"/>
<evidence type="ECO:0000256" key="1">
    <source>
        <dbReference type="SAM" id="Coils"/>
    </source>
</evidence>
<keyword evidence="2" id="KW-1133">Transmembrane helix</keyword>
<keyword evidence="4" id="KW-1185">Reference proteome</keyword>
<keyword evidence="2" id="KW-0472">Membrane</keyword>
<feature type="transmembrane region" description="Helical" evidence="2">
    <location>
        <begin position="120"/>
        <end position="138"/>
    </location>
</feature>
<dbReference type="STRING" id="570521.SAMN04488508_10921"/>
<name>A0A1M6JE98_9FLAO</name>
<sequence length="232" mass="26412">MNANDNYMDKTYKIPSKTIEDRISSLSAITVSVLLYISGYAVKLSVLFNDLLNEIIPHEYLRMIASGSTGIALAMGLLIVSVNEKHKIVSCIIGISDFMALLLIFKIFKADSIEQYSKCFFISGFMAFVGFHLIQTFVRKYQESKSFRDREQLADRLKQELNGLKQKVSNTSAEQNKLKQDVSKMEQKKSEMERKIKETTCSKCGRYFNTKNALNAHKCKPEDIEAFKAKSN</sequence>
<keyword evidence="1" id="KW-0175">Coiled coil</keyword>
<feature type="transmembrane region" description="Helical" evidence="2">
    <location>
        <begin position="60"/>
        <end position="81"/>
    </location>
</feature>
<evidence type="ECO:0000313" key="4">
    <source>
        <dbReference type="Proteomes" id="UP000184432"/>
    </source>
</evidence>
<dbReference type="EMBL" id="FQYP01000009">
    <property type="protein sequence ID" value="SHJ45056.1"/>
    <property type="molecule type" value="Genomic_DNA"/>
</dbReference>
<reference evidence="4" key="1">
    <citation type="submission" date="2016-11" db="EMBL/GenBank/DDBJ databases">
        <authorList>
            <person name="Varghese N."/>
            <person name="Submissions S."/>
        </authorList>
    </citation>
    <scope>NUCLEOTIDE SEQUENCE [LARGE SCALE GENOMIC DNA]</scope>
    <source>
        <strain evidence="4">DSM 22623</strain>
    </source>
</reference>
<gene>
    <name evidence="3" type="ORF">SAMN04488508_10921</name>
</gene>
<feature type="transmembrane region" description="Helical" evidence="2">
    <location>
        <begin position="88"/>
        <end position="108"/>
    </location>
</feature>
<organism evidence="3 4">
    <name type="scientific">Aquimarina spongiae</name>
    <dbReference type="NCBI Taxonomy" id="570521"/>
    <lineage>
        <taxon>Bacteria</taxon>
        <taxon>Pseudomonadati</taxon>
        <taxon>Bacteroidota</taxon>
        <taxon>Flavobacteriia</taxon>
        <taxon>Flavobacteriales</taxon>
        <taxon>Flavobacteriaceae</taxon>
        <taxon>Aquimarina</taxon>
    </lineage>
</organism>
<dbReference type="Proteomes" id="UP000184432">
    <property type="component" value="Unassembled WGS sequence"/>
</dbReference>
<feature type="coiled-coil region" evidence="1">
    <location>
        <begin position="147"/>
        <end position="202"/>
    </location>
</feature>
<keyword evidence="2" id="KW-0812">Transmembrane</keyword>
<accession>A0A1M6JE98</accession>